<dbReference type="VEuPathDB" id="FungiDB:SeMB42_g01509"/>
<organism evidence="2 3">
    <name type="scientific">Synchytrium endobioticum</name>
    <dbReference type="NCBI Taxonomy" id="286115"/>
    <lineage>
        <taxon>Eukaryota</taxon>
        <taxon>Fungi</taxon>
        <taxon>Fungi incertae sedis</taxon>
        <taxon>Chytridiomycota</taxon>
        <taxon>Chytridiomycota incertae sedis</taxon>
        <taxon>Chytridiomycetes</taxon>
        <taxon>Synchytriales</taxon>
        <taxon>Synchytriaceae</taxon>
        <taxon>Synchytrium</taxon>
    </lineage>
</organism>
<keyword evidence="3" id="KW-1185">Reference proteome</keyword>
<sequence>MRRLVTYVASFLVAITLLQLGNAFFQFFQQEDTHEEAERWEQPAGAGCTGYICHDTGSCVSKPIECPCPVANELKCLHGDWYMCIRADQSCGAVLASVGSATSKQLITYVRAFMANANSNAKPQPSQHFLRQRNLTFETTFWL</sequence>
<evidence type="ECO:0000313" key="3">
    <source>
        <dbReference type="Proteomes" id="UP000317494"/>
    </source>
</evidence>
<gene>
    <name evidence="2" type="ORF">SeMB42_g01509</name>
</gene>
<comment type="caution">
    <text evidence="2">The sequence shown here is derived from an EMBL/GenBank/DDBJ whole genome shotgun (WGS) entry which is preliminary data.</text>
</comment>
<dbReference type="STRING" id="286115.A0A507DM50"/>
<dbReference type="Proteomes" id="UP000317494">
    <property type="component" value="Unassembled WGS sequence"/>
</dbReference>
<keyword evidence="1" id="KW-0732">Signal</keyword>
<reference evidence="2 3" key="1">
    <citation type="journal article" date="2019" name="Sci. Rep.">
        <title>Comparative genomics of chytrid fungi reveal insights into the obligate biotrophic and pathogenic lifestyle of Synchytrium endobioticum.</title>
        <authorList>
            <person name="van de Vossenberg B.T.L.H."/>
            <person name="Warris S."/>
            <person name="Nguyen H.D.T."/>
            <person name="van Gent-Pelzer M.P.E."/>
            <person name="Joly D.L."/>
            <person name="van de Geest H.C."/>
            <person name="Bonants P.J.M."/>
            <person name="Smith D.S."/>
            <person name="Levesque C.A."/>
            <person name="van der Lee T.A.J."/>
        </authorList>
    </citation>
    <scope>NUCLEOTIDE SEQUENCE [LARGE SCALE GENOMIC DNA]</scope>
    <source>
        <strain evidence="2 3">MB42</strain>
    </source>
</reference>
<name>A0A507DM50_9FUNG</name>
<accession>A0A507DM50</accession>
<feature type="chain" id="PRO_5021392991" description="Long chronological lifespan protein 2" evidence="1">
    <location>
        <begin position="24"/>
        <end position="143"/>
    </location>
</feature>
<evidence type="ECO:0000313" key="2">
    <source>
        <dbReference type="EMBL" id="TPX52315.1"/>
    </source>
</evidence>
<feature type="signal peptide" evidence="1">
    <location>
        <begin position="1"/>
        <end position="23"/>
    </location>
</feature>
<protein>
    <recommendedName>
        <fullName evidence="4">Long chronological lifespan protein 2</fullName>
    </recommendedName>
</protein>
<dbReference type="AlphaFoldDB" id="A0A507DM50"/>
<evidence type="ECO:0008006" key="4">
    <source>
        <dbReference type="Google" id="ProtNLM"/>
    </source>
</evidence>
<proteinExistence type="predicted"/>
<dbReference type="EMBL" id="QEAN01000039">
    <property type="protein sequence ID" value="TPX52315.1"/>
    <property type="molecule type" value="Genomic_DNA"/>
</dbReference>
<evidence type="ECO:0000256" key="1">
    <source>
        <dbReference type="SAM" id="SignalP"/>
    </source>
</evidence>